<dbReference type="Gene3D" id="3.30.1330.30">
    <property type="match status" value="1"/>
</dbReference>
<dbReference type="GeneID" id="58108124"/>
<comment type="caution">
    <text evidence="2">The sequence shown here is derived from an EMBL/GenBank/DDBJ whole genome shotgun (WGS) entry which is preliminary data.</text>
</comment>
<dbReference type="InterPro" id="IPR029064">
    <property type="entry name" value="Ribosomal_eL30-like_sf"/>
</dbReference>
<dbReference type="EMBL" id="QUBG01000002">
    <property type="protein sequence ID" value="TPR45154.1"/>
    <property type="molecule type" value="Genomic_DNA"/>
</dbReference>
<feature type="domain" description="Ribosomal protein eL8/eL30/eS12/Gadd45" evidence="1">
    <location>
        <begin position="6"/>
        <end position="87"/>
    </location>
</feature>
<dbReference type="SUPFAM" id="SSF55315">
    <property type="entry name" value="L30e-like"/>
    <property type="match status" value="1"/>
</dbReference>
<dbReference type="Pfam" id="PF01248">
    <property type="entry name" value="Ribosomal_L7Ae"/>
    <property type="match status" value="1"/>
</dbReference>
<sequence>MENKEKILNFIGLAKRAGKVTTGEDILLNAIKKNKIKFLFIPSDAGKASYKKFMDKSNYYGIPVNNMFVKNDLSNAIGMKRTIIGISDSGFAKRLNEMTNNCKGT</sequence>
<organism evidence="2 3">
    <name type="scientific">Apilactobacillus micheneri</name>
    <dbReference type="NCBI Taxonomy" id="1899430"/>
    <lineage>
        <taxon>Bacteria</taxon>
        <taxon>Bacillati</taxon>
        <taxon>Bacillota</taxon>
        <taxon>Bacilli</taxon>
        <taxon>Lactobacillales</taxon>
        <taxon>Lactobacillaceae</taxon>
        <taxon>Apilactobacillus</taxon>
    </lineage>
</organism>
<accession>A0A2S2JIR6</accession>
<name>A0A2S2JIR6_9LACO</name>
<proteinExistence type="predicted"/>
<reference evidence="2" key="1">
    <citation type="submission" date="2018-08" db="EMBL/GenBank/DDBJ databases">
        <title>Comparative genomics of wild bee and flower associated Lactobacillus reveals potential adaptation to the bee host.</title>
        <authorList>
            <person name="Vuong H.Q."/>
            <person name="Mcfrederick Q.S."/>
        </authorList>
    </citation>
    <scope>NUCLEOTIDE SEQUENCE</scope>
    <source>
        <strain evidence="2">HV_63</strain>
    </source>
</reference>
<evidence type="ECO:0000313" key="3">
    <source>
        <dbReference type="Proteomes" id="UP000784700"/>
    </source>
</evidence>
<evidence type="ECO:0000259" key="1">
    <source>
        <dbReference type="Pfam" id="PF01248"/>
    </source>
</evidence>
<evidence type="ECO:0000313" key="2">
    <source>
        <dbReference type="EMBL" id="TPR45154.1"/>
    </source>
</evidence>
<protein>
    <recommendedName>
        <fullName evidence="1">Ribosomal protein eL8/eL30/eS12/Gadd45 domain-containing protein</fullName>
    </recommendedName>
</protein>
<dbReference type="RefSeq" id="WP_108982205.1">
    <property type="nucleotide sequence ID" value="NZ_BAABXB010000095.1"/>
</dbReference>
<dbReference type="OrthoDB" id="9794863at2"/>
<dbReference type="AlphaFoldDB" id="A0A2S2JIR6"/>
<gene>
    <name evidence="2" type="ORF">DY130_02880</name>
</gene>
<dbReference type="InterPro" id="IPR004038">
    <property type="entry name" value="Ribosomal_eL8/eL30/eS12/Gad45"/>
</dbReference>
<dbReference type="Proteomes" id="UP000784700">
    <property type="component" value="Unassembled WGS sequence"/>
</dbReference>